<gene>
    <name evidence="5" type="ORF">EUGRSUZ_E01612</name>
</gene>
<dbReference type="InterPro" id="IPR010682">
    <property type="entry name" value="SCRL"/>
</dbReference>
<comment type="subcellular location">
    <subcellularLocation>
        <location evidence="1">Secreted</location>
    </subcellularLocation>
</comment>
<dbReference type="Gramene" id="KCW73159">
    <property type="protein sequence ID" value="KCW73159"/>
    <property type="gene ID" value="EUGRSUZ_E01612"/>
</dbReference>
<keyword evidence="4" id="KW-0732">Signal</keyword>
<dbReference type="KEGG" id="egr:104444458"/>
<sequence length="103" mass="11440">MLKREAPRKRNIMRKSVILTVFALVLISGLVDLSKGDPYFCRKEKTYDGACSKDGSYQCALKFLNDLGARAMPQKCICIPKASQQLCNCLVVCRDNVPAKPNA</sequence>
<reference evidence="5" key="1">
    <citation type="submission" date="2013-07" db="EMBL/GenBank/DDBJ databases">
        <title>The genome of Eucalyptus grandis.</title>
        <authorList>
            <person name="Schmutz J."/>
            <person name="Hayes R."/>
            <person name="Myburg A."/>
            <person name="Tuskan G."/>
            <person name="Grattapaglia D."/>
            <person name="Rokhsar D.S."/>
        </authorList>
    </citation>
    <scope>NUCLEOTIDE SEQUENCE</scope>
    <source>
        <tissue evidence="5">Leaf extractions</tissue>
    </source>
</reference>
<dbReference type="OMA" id="QKCICIP"/>
<comment type="similarity">
    <text evidence="2">Belongs to the DEFL family.</text>
</comment>
<evidence type="ECO:0000313" key="5">
    <source>
        <dbReference type="EMBL" id="KCW73159.1"/>
    </source>
</evidence>
<name>A0A059C4I8_EUCGR</name>
<dbReference type="InParanoid" id="A0A059C4I8"/>
<evidence type="ECO:0000256" key="1">
    <source>
        <dbReference type="ARBA" id="ARBA00004613"/>
    </source>
</evidence>
<dbReference type="PANTHER" id="PTHR34450">
    <property type="entry name" value="DEFENSIN-LIKE PROTEIN 245-RELATED"/>
    <property type="match status" value="1"/>
</dbReference>
<dbReference type="GO" id="GO:0007165">
    <property type="term" value="P:signal transduction"/>
    <property type="evidence" value="ECO:0007669"/>
    <property type="project" value="InterPro"/>
</dbReference>
<proteinExistence type="inferred from homology"/>
<accession>A0A059C4I8</accession>
<dbReference type="AlphaFoldDB" id="A0A059C4I8"/>
<evidence type="ECO:0000256" key="2">
    <source>
        <dbReference type="ARBA" id="ARBA00006722"/>
    </source>
</evidence>
<dbReference type="Pfam" id="PF06876">
    <property type="entry name" value="SCRL"/>
    <property type="match status" value="1"/>
</dbReference>
<organism evidence="5">
    <name type="scientific">Eucalyptus grandis</name>
    <name type="common">Flooded gum</name>
    <dbReference type="NCBI Taxonomy" id="71139"/>
    <lineage>
        <taxon>Eukaryota</taxon>
        <taxon>Viridiplantae</taxon>
        <taxon>Streptophyta</taxon>
        <taxon>Embryophyta</taxon>
        <taxon>Tracheophyta</taxon>
        <taxon>Spermatophyta</taxon>
        <taxon>Magnoliopsida</taxon>
        <taxon>eudicotyledons</taxon>
        <taxon>Gunneridae</taxon>
        <taxon>Pentapetalae</taxon>
        <taxon>rosids</taxon>
        <taxon>malvids</taxon>
        <taxon>Myrtales</taxon>
        <taxon>Myrtaceae</taxon>
        <taxon>Myrtoideae</taxon>
        <taxon>Eucalypteae</taxon>
        <taxon>Eucalyptus</taxon>
    </lineage>
</organism>
<protein>
    <submittedName>
        <fullName evidence="5">Uncharacterized protein</fullName>
    </submittedName>
</protein>
<dbReference type="OrthoDB" id="1685222at2759"/>
<evidence type="ECO:0000256" key="4">
    <source>
        <dbReference type="ARBA" id="ARBA00022729"/>
    </source>
</evidence>
<evidence type="ECO:0000256" key="3">
    <source>
        <dbReference type="ARBA" id="ARBA00022525"/>
    </source>
</evidence>
<keyword evidence="3" id="KW-0964">Secreted</keyword>
<dbReference type="EMBL" id="KK198757">
    <property type="protein sequence ID" value="KCW73159.1"/>
    <property type="molecule type" value="Genomic_DNA"/>
</dbReference>
<dbReference type="PANTHER" id="PTHR34450:SF9">
    <property type="entry name" value="DEFENSIN-LIKE PROTEIN 242-RELATED"/>
    <property type="match status" value="1"/>
</dbReference>
<dbReference type="GO" id="GO:0005576">
    <property type="term" value="C:extracellular region"/>
    <property type="evidence" value="ECO:0007669"/>
    <property type="project" value="UniProtKB-SubCell"/>
</dbReference>